<dbReference type="AlphaFoldDB" id="A0AAE1XYC2"/>
<evidence type="ECO:0000313" key="2">
    <source>
        <dbReference type="EMBL" id="KAK4420187.1"/>
    </source>
</evidence>
<accession>A0AAE1XYC2</accession>
<evidence type="ECO:0000313" key="3">
    <source>
        <dbReference type="Proteomes" id="UP001293254"/>
    </source>
</evidence>
<reference evidence="2" key="1">
    <citation type="submission" date="2020-06" db="EMBL/GenBank/DDBJ databases">
        <authorList>
            <person name="Li T."/>
            <person name="Hu X."/>
            <person name="Zhang T."/>
            <person name="Song X."/>
            <person name="Zhang H."/>
            <person name="Dai N."/>
            <person name="Sheng W."/>
            <person name="Hou X."/>
            <person name="Wei L."/>
        </authorList>
    </citation>
    <scope>NUCLEOTIDE SEQUENCE</scope>
    <source>
        <strain evidence="2">3651</strain>
        <tissue evidence="2">Leaf</tissue>
    </source>
</reference>
<feature type="region of interest" description="Disordered" evidence="1">
    <location>
        <begin position="62"/>
        <end position="112"/>
    </location>
</feature>
<dbReference type="Proteomes" id="UP001293254">
    <property type="component" value="Unassembled WGS sequence"/>
</dbReference>
<dbReference type="EMBL" id="JACGWO010000009">
    <property type="protein sequence ID" value="KAK4420187.1"/>
    <property type="molecule type" value="Genomic_DNA"/>
</dbReference>
<proteinExistence type="predicted"/>
<keyword evidence="3" id="KW-1185">Reference proteome</keyword>
<reference evidence="2" key="2">
    <citation type="journal article" date="2024" name="Plant">
        <title>Genomic evolution and insights into agronomic trait innovations of Sesamum species.</title>
        <authorList>
            <person name="Miao H."/>
            <person name="Wang L."/>
            <person name="Qu L."/>
            <person name="Liu H."/>
            <person name="Sun Y."/>
            <person name="Le M."/>
            <person name="Wang Q."/>
            <person name="Wei S."/>
            <person name="Zheng Y."/>
            <person name="Lin W."/>
            <person name="Duan Y."/>
            <person name="Cao H."/>
            <person name="Xiong S."/>
            <person name="Wang X."/>
            <person name="Wei L."/>
            <person name="Li C."/>
            <person name="Ma Q."/>
            <person name="Ju M."/>
            <person name="Zhao R."/>
            <person name="Li G."/>
            <person name="Mu C."/>
            <person name="Tian Q."/>
            <person name="Mei H."/>
            <person name="Zhang T."/>
            <person name="Gao T."/>
            <person name="Zhang H."/>
        </authorList>
    </citation>
    <scope>NUCLEOTIDE SEQUENCE</scope>
    <source>
        <strain evidence="2">3651</strain>
    </source>
</reference>
<gene>
    <name evidence="2" type="ORF">Salat_2431600</name>
</gene>
<sequence>MGKGVVAPNSEIRLLGRPKKVRRRELDEPTPLPNQSLKLSRVGRKTLSCSKCHLEGYNKGKCPTKETVDSVTPVAADTTRVPEGYSQTPKTSVQDREKNENEMQCISRRRTL</sequence>
<organism evidence="2 3">
    <name type="scientific">Sesamum alatum</name>
    <dbReference type="NCBI Taxonomy" id="300844"/>
    <lineage>
        <taxon>Eukaryota</taxon>
        <taxon>Viridiplantae</taxon>
        <taxon>Streptophyta</taxon>
        <taxon>Embryophyta</taxon>
        <taxon>Tracheophyta</taxon>
        <taxon>Spermatophyta</taxon>
        <taxon>Magnoliopsida</taxon>
        <taxon>eudicotyledons</taxon>
        <taxon>Gunneridae</taxon>
        <taxon>Pentapetalae</taxon>
        <taxon>asterids</taxon>
        <taxon>lamiids</taxon>
        <taxon>Lamiales</taxon>
        <taxon>Pedaliaceae</taxon>
        <taxon>Sesamum</taxon>
    </lineage>
</organism>
<protein>
    <submittedName>
        <fullName evidence="2">Uncharacterized protein</fullName>
    </submittedName>
</protein>
<evidence type="ECO:0000256" key="1">
    <source>
        <dbReference type="SAM" id="MobiDB-lite"/>
    </source>
</evidence>
<name>A0AAE1XYC2_9LAMI</name>
<comment type="caution">
    <text evidence="2">The sequence shown here is derived from an EMBL/GenBank/DDBJ whole genome shotgun (WGS) entry which is preliminary data.</text>
</comment>